<feature type="binding site" evidence="19">
    <location>
        <position position="155"/>
    </location>
    <ligand>
        <name>Mg(2+)</name>
        <dbReference type="ChEBI" id="CHEBI:18420"/>
        <label>2</label>
    </ligand>
</feature>
<evidence type="ECO:0000256" key="1">
    <source>
        <dbReference type="ARBA" id="ARBA00000141"/>
    </source>
</evidence>
<feature type="binding site" evidence="19">
    <location>
        <position position="330"/>
    </location>
    <ligand>
        <name>GTP</name>
        <dbReference type="ChEBI" id="CHEBI:37565"/>
    </ligand>
</feature>
<evidence type="ECO:0000256" key="4">
    <source>
        <dbReference type="ARBA" id="ARBA00004853"/>
    </source>
</evidence>
<evidence type="ECO:0000256" key="5">
    <source>
        <dbReference type="ARBA" id="ARBA00004904"/>
    </source>
</evidence>
<dbReference type="GO" id="GO:0003935">
    <property type="term" value="F:GTP cyclohydrolase II activity"/>
    <property type="evidence" value="ECO:0007669"/>
    <property type="project" value="UniProtKB-UniRule"/>
</dbReference>
<dbReference type="InterPro" id="IPR017945">
    <property type="entry name" value="DHBP_synth_RibB-like_a/b_dom"/>
</dbReference>
<feature type="active site" description="Proton acceptor; for GTP cyclohydrolase activity" evidence="19">
    <location>
        <position position="342"/>
    </location>
</feature>
<evidence type="ECO:0000256" key="10">
    <source>
        <dbReference type="ARBA" id="ARBA00022801"/>
    </source>
</evidence>
<evidence type="ECO:0000256" key="3">
    <source>
        <dbReference type="ARBA" id="ARBA00002284"/>
    </source>
</evidence>
<comment type="catalytic activity">
    <reaction evidence="18 19">
        <text>GTP + 4 H2O = 2,5-diamino-6-hydroxy-4-(5-phosphoribosylamino)-pyrimidine + formate + 2 phosphate + 3 H(+)</text>
        <dbReference type="Rhea" id="RHEA:23704"/>
        <dbReference type="ChEBI" id="CHEBI:15377"/>
        <dbReference type="ChEBI" id="CHEBI:15378"/>
        <dbReference type="ChEBI" id="CHEBI:15740"/>
        <dbReference type="ChEBI" id="CHEBI:37565"/>
        <dbReference type="ChEBI" id="CHEBI:43474"/>
        <dbReference type="ChEBI" id="CHEBI:58614"/>
        <dbReference type="EC" id="3.5.4.25"/>
    </reaction>
</comment>
<comment type="pathway">
    <text evidence="5 19">Cofactor biosynthesis; riboflavin biosynthesis; 2-hydroxy-3-oxobutyl phosphate from D-ribulose 5-phosphate: step 1/1.</text>
</comment>
<feature type="binding site" evidence="19">
    <location>
        <position position="282"/>
    </location>
    <ligand>
        <name>Zn(2+)</name>
        <dbReference type="ChEBI" id="CHEBI:29105"/>
        <note>catalytic</note>
    </ligand>
</feature>
<dbReference type="GO" id="GO:0008270">
    <property type="term" value="F:zinc ion binding"/>
    <property type="evidence" value="ECO:0007669"/>
    <property type="project" value="UniProtKB-UniRule"/>
</dbReference>
<dbReference type="InterPro" id="IPR000926">
    <property type="entry name" value="RibA"/>
</dbReference>
<evidence type="ECO:0000256" key="9">
    <source>
        <dbReference type="ARBA" id="ARBA00022741"/>
    </source>
</evidence>
<keyword evidence="10 19" id="KW-0378">Hydrolase</keyword>
<evidence type="ECO:0000259" key="20">
    <source>
        <dbReference type="Pfam" id="PF00925"/>
    </source>
</evidence>
<comment type="caution">
    <text evidence="21">The sequence shown here is derived from an EMBL/GenBank/DDBJ whole genome shotgun (WGS) entry which is preliminary data.</text>
</comment>
<keyword evidence="16 19" id="KW-0511">Multifunctional enzyme</keyword>
<keyword evidence="11 19" id="KW-0862">Zinc</keyword>
<dbReference type="NCBIfam" id="TIGR00505">
    <property type="entry name" value="ribA"/>
    <property type="match status" value="1"/>
</dbReference>
<feature type="domain" description="GTP cyclohydrolase II" evidence="20">
    <location>
        <begin position="220"/>
        <end position="386"/>
    </location>
</feature>
<keyword evidence="9 19" id="KW-0547">Nucleotide-binding</keyword>
<dbReference type="EC" id="4.1.99.12" evidence="19"/>
<dbReference type="InterPro" id="IPR000422">
    <property type="entry name" value="DHBP_synthase_RibB"/>
</dbReference>
<dbReference type="HAMAP" id="MF_00179">
    <property type="entry name" value="RibA"/>
    <property type="match status" value="1"/>
</dbReference>
<comment type="similarity">
    <text evidence="19">In the C-terminal section; belongs to the GTP cyclohydrolase II family.</text>
</comment>
<dbReference type="GO" id="GO:0000287">
    <property type="term" value="F:magnesium ion binding"/>
    <property type="evidence" value="ECO:0007669"/>
    <property type="project" value="UniProtKB-UniRule"/>
</dbReference>
<dbReference type="AlphaFoldDB" id="A0A936TH56"/>
<dbReference type="GO" id="GO:0008686">
    <property type="term" value="F:3,4-dihydroxy-2-butanone-4-phosphate synthase activity"/>
    <property type="evidence" value="ECO:0007669"/>
    <property type="project" value="UniProtKB-UniRule"/>
</dbReference>
<dbReference type="EC" id="3.5.4.25" evidence="19"/>
<comment type="function">
    <text evidence="17 19">Catalyzes the conversion of GTP to 2,5-diamino-6-ribosylamino-4(3H)-pyrimidinone 5'-phosphate (DARP), formate and pyrophosphate.</text>
</comment>
<dbReference type="PANTHER" id="PTHR21327">
    <property type="entry name" value="GTP CYCLOHYDROLASE II-RELATED"/>
    <property type="match status" value="1"/>
</dbReference>
<dbReference type="Pfam" id="PF00926">
    <property type="entry name" value="DHBP_synthase"/>
    <property type="match status" value="1"/>
</dbReference>
<comment type="cofactor">
    <cofactor evidence="19">
        <name>Mg(2+)</name>
        <dbReference type="ChEBI" id="CHEBI:18420"/>
    </cofactor>
    <cofactor evidence="19">
        <name>Mn(2+)</name>
        <dbReference type="ChEBI" id="CHEBI:29035"/>
    </cofactor>
    <text evidence="19">Binds 2 divalent metal cations per subunit. Magnesium or manganese.</text>
</comment>
<evidence type="ECO:0000256" key="2">
    <source>
        <dbReference type="ARBA" id="ARBA00001936"/>
    </source>
</evidence>
<organism evidence="21 22">
    <name type="scientific">Candidatus Neomicrothrix subdominans</name>
    <dbReference type="NCBI Taxonomy" id="2954438"/>
    <lineage>
        <taxon>Bacteria</taxon>
        <taxon>Bacillati</taxon>
        <taxon>Actinomycetota</taxon>
        <taxon>Acidimicrobiia</taxon>
        <taxon>Acidimicrobiales</taxon>
        <taxon>Microthrixaceae</taxon>
        <taxon>Candidatus Neomicrothrix</taxon>
    </lineage>
</organism>
<feature type="binding site" evidence="19">
    <location>
        <position position="39"/>
    </location>
    <ligand>
        <name>Mg(2+)</name>
        <dbReference type="ChEBI" id="CHEBI:18420"/>
        <label>2</label>
    </ligand>
</feature>
<evidence type="ECO:0000256" key="16">
    <source>
        <dbReference type="ARBA" id="ARBA00023268"/>
    </source>
</evidence>
<accession>A0A936TH56</accession>
<evidence type="ECO:0000313" key="21">
    <source>
        <dbReference type="EMBL" id="MBK9298470.1"/>
    </source>
</evidence>
<dbReference type="EMBL" id="JADJZA010000009">
    <property type="protein sequence ID" value="MBK9298470.1"/>
    <property type="molecule type" value="Genomic_DNA"/>
</dbReference>
<comment type="catalytic activity">
    <reaction evidence="1 19">
        <text>D-ribulose 5-phosphate = (2S)-2-hydroxy-3-oxobutyl phosphate + formate + H(+)</text>
        <dbReference type="Rhea" id="RHEA:18457"/>
        <dbReference type="ChEBI" id="CHEBI:15378"/>
        <dbReference type="ChEBI" id="CHEBI:15740"/>
        <dbReference type="ChEBI" id="CHEBI:58121"/>
        <dbReference type="ChEBI" id="CHEBI:58830"/>
        <dbReference type="EC" id="4.1.99.12"/>
    </reaction>
</comment>
<feature type="binding site" evidence="19">
    <location>
        <position position="285"/>
    </location>
    <ligand>
        <name>GTP</name>
        <dbReference type="ChEBI" id="CHEBI:37565"/>
    </ligand>
</feature>
<feature type="binding site" evidence="19">
    <location>
        <position position="269"/>
    </location>
    <ligand>
        <name>Zn(2+)</name>
        <dbReference type="ChEBI" id="CHEBI:29105"/>
        <note>catalytic</note>
    </ligand>
</feature>
<dbReference type="GO" id="GO:0005525">
    <property type="term" value="F:GTP binding"/>
    <property type="evidence" value="ECO:0007669"/>
    <property type="project" value="UniProtKB-KW"/>
</dbReference>
<keyword evidence="15 19" id="KW-0456">Lyase</keyword>
<dbReference type="SUPFAM" id="SSF55821">
    <property type="entry name" value="YrdC/RibB"/>
    <property type="match status" value="1"/>
</dbReference>
<evidence type="ECO:0000256" key="7">
    <source>
        <dbReference type="ARBA" id="ARBA00022619"/>
    </source>
</evidence>
<dbReference type="HAMAP" id="MF_01283">
    <property type="entry name" value="RibBA"/>
    <property type="match status" value="1"/>
</dbReference>
<feature type="site" description="Essential for DHBP synthase activity" evidence="19">
    <location>
        <position position="176"/>
    </location>
</feature>
<dbReference type="Proteomes" id="UP000727993">
    <property type="component" value="Unassembled WGS sequence"/>
</dbReference>
<protein>
    <recommendedName>
        <fullName evidence="19">Riboflavin biosynthesis protein RibBA</fullName>
    </recommendedName>
    <domain>
        <recommendedName>
            <fullName evidence="19">3,4-dihydroxy-2-butanone 4-phosphate synthase</fullName>
            <shortName evidence="19">DHBP synthase</shortName>
            <ecNumber evidence="19">4.1.99.12</ecNumber>
        </recommendedName>
    </domain>
    <domain>
        <recommendedName>
            <fullName evidence="19">GTP cyclohydrolase-2</fullName>
            <ecNumber evidence="19">3.5.4.25</ecNumber>
        </recommendedName>
        <alternativeName>
            <fullName evidence="19">GTP cyclohydrolase II</fullName>
        </alternativeName>
    </domain>
</protein>
<keyword evidence="7 19" id="KW-0686">Riboflavin biosynthesis</keyword>
<keyword evidence="13 19" id="KW-0342">GTP-binding</keyword>
<evidence type="ECO:0000256" key="6">
    <source>
        <dbReference type="ARBA" id="ARBA00005520"/>
    </source>
</evidence>
<feature type="binding site" evidence="19">
    <location>
        <position position="365"/>
    </location>
    <ligand>
        <name>GTP</name>
        <dbReference type="ChEBI" id="CHEBI:37565"/>
    </ligand>
</feature>
<evidence type="ECO:0000313" key="22">
    <source>
        <dbReference type="Proteomes" id="UP000727993"/>
    </source>
</evidence>
<feature type="region of interest" description="DHBP synthase" evidence="19">
    <location>
        <begin position="1"/>
        <end position="213"/>
    </location>
</feature>
<dbReference type="GO" id="GO:0030145">
    <property type="term" value="F:manganese ion binding"/>
    <property type="evidence" value="ECO:0007669"/>
    <property type="project" value="UniProtKB-UniRule"/>
</dbReference>
<dbReference type="InterPro" id="IPR032677">
    <property type="entry name" value="GTP_cyclohydro_II"/>
</dbReference>
<feature type="binding site" evidence="19">
    <location>
        <begin position="264"/>
        <end position="268"/>
    </location>
    <ligand>
        <name>GTP</name>
        <dbReference type="ChEBI" id="CHEBI:37565"/>
    </ligand>
</feature>
<comment type="cofactor">
    <cofactor evidence="2">
        <name>Mn(2+)</name>
        <dbReference type="ChEBI" id="CHEBI:29035"/>
    </cofactor>
</comment>
<dbReference type="HAMAP" id="MF_00180">
    <property type="entry name" value="RibB"/>
    <property type="match status" value="1"/>
</dbReference>
<dbReference type="SUPFAM" id="SSF142695">
    <property type="entry name" value="RibA-like"/>
    <property type="match status" value="1"/>
</dbReference>
<dbReference type="Pfam" id="PF00925">
    <property type="entry name" value="GTP_cyclohydro2"/>
    <property type="match status" value="1"/>
</dbReference>
<evidence type="ECO:0000256" key="14">
    <source>
        <dbReference type="ARBA" id="ARBA00023211"/>
    </source>
</evidence>
<dbReference type="NCBIfam" id="TIGR00506">
    <property type="entry name" value="ribB"/>
    <property type="match status" value="1"/>
</dbReference>
<feature type="binding site" evidence="19">
    <location>
        <position position="43"/>
    </location>
    <ligand>
        <name>D-ribulose 5-phosphate</name>
        <dbReference type="ChEBI" id="CHEBI:58121"/>
    </ligand>
</feature>
<feature type="binding site" evidence="19">
    <location>
        <position position="39"/>
    </location>
    <ligand>
        <name>Mg(2+)</name>
        <dbReference type="ChEBI" id="CHEBI:18420"/>
        <label>1</label>
    </ligand>
</feature>
<evidence type="ECO:0000256" key="8">
    <source>
        <dbReference type="ARBA" id="ARBA00022723"/>
    </source>
</evidence>
<dbReference type="FunFam" id="3.40.50.10990:FF:000001">
    <property type="entry name" value="Riboflavin biosynthesis protein RibBA"/>
    <property type="match status" value="1"/>
</dbReference>
<evidence type="ECO:0000256" key="11">
    <source>
        <dbReference type="ARBA" id="ARBA00022833"/>
    </source>
</evidence>
<comment type="cofactor">
    <cofactor evidence="19">
        <name>Zn(2+)</name>
        <dbReference type="ChEBI" id="CHEBI:29105"/>
    </cofactor>
    <text evidence="19">Binds 1 zinc ion per subunit.</text>
</comment>
<feature type="site" description="Essential for DHBP synthase activity" evidence="19">
    <location>
        <position position="138"/>
    </location>
</feature>
<proteinExistence type="inferred from homology"/>
<dbReference type="GO" id="GO:0009231">
    <property type="term" value="P:riboflavin biosynthetic process"/>
    <property type="evidence" value="ECO:0007669"/>
    <property type="project" value="UniProtKB-UniRule"/>
</dbReference>
<evidence type="ECO:0000256" key="12">
    <source>
        <dbReference type="ARBA" id="ARBA00022842"/>
    </source>
</evidence>
<dbReference type="FunFam" id="3.90.870.10:FF:000001">
    <property type="entry name" value="Riboflavin biosynthesis protein RibBA"/>
    <property type="match status" value="1"/>
</dbReference>
<comment type="pathway">
    <text evidence="4 19">Cofactor biosynthesis; riboflavin biosynthesis; 5-amino-6-(D-ribitylamino)uracil from GTP: step 1/4.</text>
</comment>
<gene>
    <name evidence="19" type="primary">ribBA</name>
    <name evidence="21" type="ORF">IPN02_16920</name>
</gene>
<evidence type="ECO:0000256" key="15">
    <source>
        <dbReference type="ARBA" id="ARBA00023239"/>
    </source>
</evidence>
<evidence type="ECO:0000256" key="18">
    <source>
        <dbReference type="ARBA" id="ARBA00049295"/>
    </source>
</evidence>
<dbReference type="PANTHER" id="PTHR21327:SF18">
    <property type="entry name" value="3,4-DIHYDROXY-2-BUTANONE 4-PHOSPHATE SYNTHASE"/>
    <property type="match status" value="1"/>
</dbReference>
<dbReference type="CDD" id="cd00641">
    <property type="entry name" value="GTP_cyclohydro2"/>
    <property type="match status" value="1"/>
</dbReference>
<dbReference type="InterPro" id="IPR036144">
    <property type="entry name" value="RibA-like_sf"/>
</dbReference>
<feature type="binding site" evidence="19">
    <location>
        <position position="280"/>
    </location>
    <ligand>
        <name>Zn(2+)</name>
        <dbReference type="ChEBI" id="CHEBI:29105"/>
        <note>catalytic</note>
    </ligand>
</feature>
<feature type="binding site" evidence="19">
    <location>
        <begin position="308"/>
        <end position="310"/>
    </location>
    <ligand>
        <name>GTP</name>
        <dbReference type="ChEBI" id="CHEBI:37565"/>
    </ligand>
</feature>
<keyword evidence="14 19" id="KW-0464">Manganese</keyword>
<evidence type="ECO:0000256" key="19">
    <source>
        <dbReference type="HAMAP-Rule" id="MF_01283"/>
    </source>
</evidence>
<dbReference type="GO" id="GO:0005829">
    <property type="term" value="C:cytosol"/>
    <property type="evidence" value="ECO:0007669"/>
    <property type="project" value="TreeGrafter"/>
</dbReference>
<dbReference type="Gene3D" id="3.90.870.10">
    <property type="entry name" value="DHBP synthase"/>
    <property type="match status" value="1"/>
</dbReference>
<comment type="function">
    <text evidence="3 19">Catalyzes the conversion of D-ribulose 5-phosphate to formate and 3,4-dihydroxy-2-butanone 4-phosphate.</text>
</comment>
<dbReference type="InterPro" id="IPR016299">
    <property type="entry name" value="Riboflavin_synth_RibBA"/>
</dbReference>
<feature type="binding site" evidence="19">
    <location>
        <begin position="152"/>
        <end position="156"/>
    </location>
    <ligand>
        <name>D-ribulose 5-phosphate</name>
        <dbReference type="ChEBI" id="CHEBI:58121"/>
    </ligand>
</feature>
<feature type="binding site" evidence="19">
    <location>
        <begin position="38"/>
        <end position="39"/>
    </location>
    <ligand>
        <name>D-ribulose 5-phosphate</name>
        <dbReference type="ChEBI" id="CHEBI:58121"/>
    </ligand>
</feature>
<evidence type="ECO:0000256" key="13">
    <source>
        <dbReference type="ARBA" id="ARBA00023134"/>
    </source>
</evidence>
<dbReference type="NCBIfam" id="NF001591">
    <property type="entry name" value="PRK00393.1"/>
    <property type="match status" value="1"/>
</dbReference>
<feature type="binding site" evidence="19">
    <location>
        <position position="370"/>
    </location>
    <ligand>
        <name>GTP</name>
        <dbReference type="ChEBI" id="CHEBI:37565"/>
    </ligand>
</feature>
<sequence>MSEATAERGEATTFCTVPEAIAAIARGEVVVVVDDEDRENEGDLIIAAEAATPEALAFFVRHTSGVICVSVTGDRLDELDIPLMVRDNNTESQRTAFTYTVDAIEGVTTGISAADRSKTIATLIDPASRPADLSRPGHIFPLRYAEGGVLKRAGHTEAAVDLARMAGMYPAGVLCEIVNDDGTMSRVPDLEKFCAEHDLLMVSIAQLIRYRRQNEKLVRRVAEARIPTVWGDFTCFAYESVLDGQQHVALVRGAVSGEQNVLVRVHSECLTGDVFGSLRCDCGVQLDAAMAQIAEDGLGVVVYLRGHEGRGIGIGHKIRAYSLQDEGLDTVEANEALGLPVDSREYGIGSQILNDLGITTMRLMTNNPAKYGGLDGFGLEITERVPIESVPNPENLRYLQTKRELMGHLLPGLDDEVETP</sequence>
<dbReference type="NCBIfam" id="NF006803">
    <property type="entry name" value="PRK09311.1"/>
    <property type="match status" value="1"/>
</dbReference>
<evidence type="ECO:0000256" key="17">
    <source>
        <dbReference type="ARBA" id="ARBA00043932"/>
    </source>
</evidence>
<dbReference type="PIRSF" id="PIRSF001259">
    <property type="entry name" value="RibA"/>
    <property type="match status" value="1"/>
</dbReference>
<name>A0A936TH56_9ACTN</name>
<feature type="binding site" evidence="19">
    <location>
        <position position="176"/>
    </location>
    <ligand>
        <name>D-ribulose 5-phosphate</name>
        <dbReference type="ChEBI" id="CHEBI:58121"/>
    </ligand>
</feature>
<keyword evidence="8 19" id="KW-0479">Metal-binding</keyword>
<comment type="similarity">
    <text evidence="6 19">In the N-terminal section; belongs to the DHBP synthase family.</text>
</comment>
<dbReference type="Gene3D" id="3.40.50.10990">
    <property type="entry name" value="GTP cyclohydrolase II"/>
    <property type="match status" value="1"/>
</dbReference>
<feature type="active site" description="Nucleophile; for GTP cyclohydrolase activity" evidence="19">
    <location>
        <position position="344"/>
    </location>
</feature>
<reference evidence="21 22" key="1">
    <citation type="submission" date="2020-10" db="EMBL/GenBank/DDBJ databases">
        <title>Connecting structure to function with the recovery of over 1000 high-quality activated sludge metagenome-assembled genomes encoding full-length rRNA genes using long-read sequencing.</title>
        <authorList>
            <person name="Singleton C.M."/>
            <person name="Petriglieri F."/>
            <person name="Kristensen J.M."/>
            <person name="Kirkegaard R.H."/>
            <person name="Michaelsen T.Y."/>
            <person name="Andersen M.H."/>
            <person name="Karst S.M."/>
            <person name="Dueholm M.S."/>
            <person name="Nielsen P.H."/>
            <person name="Albertsen M."/>
        </authorList>
    </citation>
    <scope>NUCLEOTIDE SEQUENCE [LARGE SCALE GENOMIC DNA]</scope>
    <source>
        <strain evidence="21">Lyne_18-Q3-R50-59_MAXAC.006</strain>
    </source>
</reference>
<keyword evidence="12 19" id="KW-0460">Magnesium</keyword>
<feature type="region of interest" description="GTP cyclohydrolase II" evidence="19">
    <location>
        <begin position="214"/>
        <end position="420"/>
    </location>
</feature>